<evidence type="ECO:0000256" key="1">
    <source>
        <dbReference type="SAM" id="Phobius"/>
    </source>
</evidence>
<dbReference type="GO" id="GO:0008526">
    <property type="term" value="F:phosphatidylinositol transfer activity"/>
    <property type="evidence" value="ECO:0007669"/>
    <property type="project" value="TreeGrafter"/>
</dbReference>
<keyword evidence="1" id="KW-1133">Transmembrane helix</keyword>
<protein>
    <submittedName>
        <fullName evidence="3">LNS2 (Lipin/Ned1/Smp2)</fullName>
    </submittedName>
</protein>
<dbReference type="InterPro" id="IPR023214">
    <property type="entry name" value="HAD_sf"/>
</dbReference>
<dbReference type="InterPro" id="IPR031315">
    <property type="entry name" value="LNS2/PITP"/>
</dbReference>
<dbReference type="GO" id="GO:0008525">
    <property type="term" value="F:phosphatidylcholine transporter activity"/>
    <property type="evidence" value="ECO:0007669"/>
    <property type="project" value="TreeGrafter"/>
</dbReference>
<gene>
    <name evidence="3" type="ORF">VIM7927_01818</name>
</gene>
<evidence type="ECO:0000313" key="3">
    <source>
        <dbReference type="EMBL" id="SMS00552.1"/>
    </source>
</evidence>
<keyword evidence="1" id="KW-0472">Membrane</keyword>
<evidence type="ECO:0000313" key="4">
    <source>
        <dbReference type="Proteomes" id="UP000196125"/>
    </source>
</evidence>
<sequence length="342" mass="37580">MSETITDQSTVLGGHMLRRLIFTIAAVMMIGSWHLSLAATCPDYTALEQTPTLPTPEKESFDHFGSRLISSLYTPYHMVHDALVTEGNQATVVGKFDYDIALHKDLEDETVYAYLYGTGMNSWEFLGTYTTDSDGKVYVDAGKRAAGEYTVYMVVAGDLSTATGYLSVIEPGSDAILFDIDGTLTLTDFEEVGDYLGISTAKAYNYATDVVNAYKNKNYRIIYVTGRPYWLAKDSREWLALKQIPMAHLHTNPNGEIFQPSDVAVYKGDYIRQLIDSGVNIVRAYGNATTDIEAYADAGIAKSNTYIIGKHAGEEGTQALGEDYSEHYATVVANTPVASCSR</sequence>
<dbReference type="PANTHER" id="PTHR10658">
    <property type="entry name" value="PHOSPHATIDYLINOSITOL TRANSFER PROTEIN"/>
    <property type="match status" value="1"/>
</dbReference>
<dbReference type="SMART" id="SM00775">
    <property type="entry name" value="LNS2"/>
    <property type="match status" value="1"/>
</dbReference>
<dbReference type="GO" id="GO:0005737">
    <property type="term" value="C:cytoplasm"/>
    <property type="evidence" value="ECO:0007669"/>
    <property type="project" value="TreeGrafter"/>
</dbReference>
<reference evidence="3 4" key="1">
    <citation type="submission" date="2017-05" db="EMBL/GenBank/DDBJ databases">
        <authorList>
            <person name="Song R."/>
            <person name="Chenine A.L."/>
            <person name="Ruprecht R.M."/>
        </authorList>
    </citation>
    <scope>NUCLEOTIDE SEQUENCE [LARGE SCALE GENOMIC DNA]</scope>
    <source>
        <strain evidence="3 4">CECT 7927</strain>
    </source>
</reference>
<dbReference type="GO" id="GO:0031210">
    <property type="term" value="F:phosphatidylcholine binding"/>
    <property type="evidence" value="ECO:0007669"/>
    <property type="project" value="TreeGrafter"/>
</dbReference>
<feature type="transmembrane region" description="Helical" evidence="1">
    <location>
        <begin position="20"/>
        <end position="39"/>
    </location>
</feature>
<proteinExistence type="predicted"/>
<dbReference type="Proteomes" id="UP000196125">
    <property type="component" value="Unassembled WGS sequence"/>
</dbReference>
<dbReference type="Pfam" id="PF24695">
    <property type="entry name" value="PITM1-3"/>
    <property type="match status" value="1"/>
</dbReference>
<feature type="domain" description="LNS2/PITP" evidence="2">
    <location>
        <begin position="176"/>
        <end position="317"/>
    </location>
</feature>
<dbReference type="PANTHER" id="PTHR10658:SF11">
    <property type="entry name" value="VIBRATOR, ISOFORM B"/>
    <property type="match status" value="1"/>
</dbReference>
<dbReference type="SUPFAM" id="SSF56784">
    <property type="entry name" value="HAD-like"/>
    <property type="match status" value="1"/>
</dbReference>
<keyword evidence="1" id="KW-0812">Transmembrane</keyword>
<dbReference type="AlphaFoldDB" id="A0A1Y6IVM4"/>
<dbReference type="InterPro" id="IPR036412">
    <property type="entry name" value="HAD-like_sf"/>
</dbReference>
<dbReference type="Pfam" id="PF24694">
    <property type="entry name" value="LNS2_PITM1-3"/>
    <property type="match status" value="1"/>
</dbReference>
<dbReference type="GO" id="GO:0035091">
    <property type="term" value="F:phosphatidylinositol binding"/>
    <property type="evidence" value="ECO:0007669"/>
    <property type="project" value="TreeGrafter"/>
</dbReference>
<dbReference type="Gene3D" id="3.40.50.1000">
    <property type="entry name" value="HAD superfamily/HAD-like"/>
    <property type="match status" value="1"/>
</dbReference>
<dbReference type="RefSeq" id="WP_200807693.1">
    <property type="nucleotide sequence ID" value="NZ_AP024883.1"/>
</dbReference>
<organism evidence="3 4">
    <name type="scientific">Vibrio mangrovi</name>
    <dbReference type="NCBI Taxonomy" id="474394"/>
    <lineage>
        <taxon>Bacteria</taxon>
        <taxon>Pseudomonadati</taxon>
        <taxon>Pseudomonadota</taxon>
        <taxon>Gammaproteobacteria</taxon>
        <taxon>Vibrionales</taxon>
        <taxon>Vibrionaceae</taxon>
        <taxon>Vibrio</taxon>
    </lineage>
</organism>
<name>A0A1Y6IVM4_9VIBR</name>
<evidence type="ECO:0000259" key="2">
    <source>
        <dbReference type="SMART" id="SM00775"/>
    </source>
</evidence>
<dbReference type="InterPro" id="IPR001666">
    <property type="entry name" value="PI_transfer"/>
</dbReference>
<dbReference type="EMBL" id="FXXI01000002">
    <property type="protein sequence ID" value="SMS00552.1"/>
    <property type="molecule type" value="Genomic_DNA"/>
</dbReference>
<accession>A0A1Y6IVM4</accession>